<feature type="region of interest" description="Disordered" evidence="1">
    <location>
        <begin position="155"/>
        <end position="189"/>
    </location>
</feature>
<feature type="compositionally biased region" description="Polar residues" evidence="1">
    <location>
        <begin position="156"/>
        <end position="173"/>
    </location>
</feature>
<gene>
    <name evidence="3" type="ORF">B0I71DRAFT_159432</name>
</gene>
<evidence type="ECO:0000256" key="2">
    <source>
        <dbReference type="SAM" id="Phobius"/>
    </source>
</evidence>
<evidence type="ECO:0000313" key="3">
    <source>
        <dbReference type="EMBL" id="RDW25375.1"/>
    </source>
</evidence>
<keyword evidence="2" id="KW-0812">Transmembrane</keyword>
<reference evidence="3 4" key="1">
    <citation type="submission" date="2018-07" db="EMBL/GenBank/DDBJ databases">
        <title>Draft Genome Assemblies for Five Robust Yarrowia lipolytica Strains Exhibiting High Lipid Production and Pentose Sugar Utilization and Sugar Alcohol Secretion from Undetoxified Lignocellulosic Biomass Hydrolysates.</title>
        <authorList>
            <consortium name="DOE Joint Genome Institute"/>
            <person name="Walker C."/>
            <person name="Ryu S."/>
            <person name="Na H."/>
            <person name="Zane M."/>
            <person name="LaButti K."/>
            <person name="Lipzen A."/>
            <person name="Haridas S."/>
            <person name="Barry K."/>
            <person name="Grigoriev I.V."/>
            <person name="Quarterman J."/>
            <person name="Slininger P."/>
            <person name="Dien B."/>
            <person name="Trinh C.T."/>
        </authorList>
    </citation>
    <scope>NUCLEOTIDE SEQUENCE [LARGE SCALE GENOMIC DNA]</scope>
    <source>
        <strain evidence="3 4">YB392</strain>
    </source>
</reference>
<keyword evidence="2" id="KW-0472">Membrane</keyword>
<evidence type="ECO:0000256" key="1">
    <source>
        <dbReference type="SAM" id="MobiDB-lite"/>
    </source>
</evidence>
<dbReference type="Proteomes" id="UP000256601">
    <property type="component" value="Unassembled WGS sequence"/>
</dbReference>
<keyword evidence="2" id="KW-1133">Transmembrane helix</keyword>
<name>A0A371C4Y3_YARLL</name>
<accession>A0A371C4Y3</accession>
<dbReference type="EMBL" id="KZ859004">
    <property type="protein sequence ID" value="RDW25375.1"/>
    <property type="molecule type" value="Genomic_DNA"/>
</dbReference>
<protein>
    <submittedName>
        <fullName evidence="3">Peroxisomal biogenesis factor 9</fullName>
    </submittedName>
</protein>
<sequence>MTMSARVRKMALPSNCDLSDVEMICDNVLGCLEDLDRSRVVSRVTSREDVDESTIGDLISLDCQSLVFLLGVFLRLVQLVGHFLLLLMGEQIGVIDKAMSHIPLPEVGQHSQQVQIQHLVERRFGLDVVTAIVVIGDNELFQVVGHQFRVGIMSDGQRSQQSQNSGMNVASSSRGRHQLVPDRPGSQLSSQKLSSLVPLARIAAAEIPCAVQQSLSRLFARSVQNRQVQRPHLDPQRQRNIVGVFGVQHGRAVLLCALGGDLIEKRPNQLVRVVKVLVDKFPRRLPKRLVHLVHLGRGSLVHCRYETAACVVFCLFKVVSETQRISSLPRYMHRELNTAGVVWGCGGKHM</sequence>
<proteinExistence type="predicted"/>
<organism evidence="3 4">
    <name type="scientific">Yarrowia lipolytica</name>
    <name type="common">Candida lipolytica</name>
    <dbReference type="NCBI Taxonomy" id="4952"/>
    <lineage>
        <taxon>Eukaryota</taxon>
        <taxon>Fungi</taxon>
        <taxon>Dikarya</taxon>
        <taxon>Ascomycota</taxon>
        <taxon>Saccharomycotina</taxon>
        <taxon>Dipodascomycetes</taxon>
        <taxon>Dipodascales</taxon>
        <taxon>Dipodascales incertae sedis</taxon>
        <taxon>Yarrowia</taxon>
    </lineage>
</organism>
<feature type="transmembrane region" description="Helical" evidence="2">
    <location>
        <begin position="66"/>
        <end position="88"/>
    </location>
</feature>
<dbReference type="AlphaFoldDB" id="A0A371C4Y3"/>
<evidence type="ECO:0000313" key="4">
    <source>
        <dbReference type="Proteomes" id="UP000256601"/>
    </source>
</evidence>